<gene>
    <name evidence="1" type="ORF">UFOPK4173_02083</name>
</gene>
<dbReference type="AlphaFoldDB" id="A0A6J7SP58"/>
<protein>
    <submittedName>
        <fullName evidence="1">Unannotated protein</fullName>
    </submittedName>
</protein>
<name>A0A6J7SP58_9ZZZZ</name>
<proteinExistence type="predicted"/>
<sequence>MLNQSQQDGTLGSGGGDCLDSSAGMTQRALGVNLHLVK</sequence>
<reference evidence="1" key="1">
    <citation type="submission" date="2020-05" db="EMBL/GenBank/DDBJ databases">
        <authorList>
            <person name="Chiriac C."/>
            <person name="Salcher M."/>
            <person name="Ghai R."/>
            <person name="Kavagutti S V."/>
        </authorList>
    </citation>
    <scope>NUCLEOTIDE SEQUENCE</scope>
</reference>
<accession>A0A6J7SP58</accession>
<organism evidence="1">
    <name type="scientific">freshwater metagenome</name>
    <dbReference type="NCBI Taxonomy" id="449393"/>
    <lineage>
        <taxon>unclassified sequences</taxon>
        <taxon>metagenomes</taxon>
        <taxon>ecological metagenomes</taxon>
    </lineage>
</organism>
<evidence type="ECO:0000313" key="1">
    <source>
        <dbReference type="EMBL" id="CAB5042150.1"/>
    </source>
</evidence>
<dbReference type="EMBL" id="CAFBPW010000365">
    <property type="protein sequence ID" value="CAB5042150.1"/>
    <property type="molecule type" value="Genomic_DNA"/>
</dbReference>